<name>A0A0E9XCY9_ANGAN</name>
<accession>A0A0E9XCY9</accession>
<proteinExistence type="predicted"/>
<protein>
    <submittedName>
        <fullName evidence="1">Uncharacterized protein</fullName>
    </submittedName>
</protein>
<reference evidence="1" key="1">
    <citation type="submission" date="2014-11" db="EMBL/GenBank/DDBJ databases">
        <authorList>
            <person name="Amaro Gonzalez C."/>
        </authorList>
    </citation>
    <scope>NUCLEOTIDE SEQUENCE</scope>
</reference>
<organism evidence="1">
    <name type="scientific">Anguilla anguilla</name>
    <name type="common">European freshwater eel</name>
    <name type="synonym">Muraena anguilla</name>
    <dbReference type="NCBI Taxonomy" id="7936"/>
    <lineage>
        <taxon>Eukaryota</taxon>
        <taxon>Metazoa</taxon>
        <taxon>Chordata</taxon>
        <taxon>Craniata</taxon>
        <taxon>Vertebrata</taxon>
        <taxon>Euteleostomi</taxon>
        <taxon>Actinopterygii</taxon>
        <taxon>Neopterygii</taxon>
        <taxon>Teleostei</taxon>
        <taxon>Anguilliformes</taxon>
        <taxon>Anguillidae</taxon>
        <taxon>Anguilla</taxon>
    </lineage>
</organism>
<sequence length="12" mass="1392">MAGVSWRFYCDG</sequence>
<reference evidence="1" key="2">
    <citation type="journal article" date="2015" name="Fish Shellfish Immunol.">
        <title>Early steps in the European eel (Anguilla anguilla)-Vibrio vulnificus interaction in the gills: Role of the RtxA13 toxin.</title>
        <authorList>
            <person name="Callol A."/>
            <person name="Pajuelo D."/>
            <person name="Ebbesson L."/>
            <person name="Teles M."/>
            <person name="MacKenzie S."/>
            <person name="Amaro C."/>
        </authorList>
    </citation>
    <scope>NUCLEOTIDE SEQUENCE</scope>
</reference>
<evidence type="ECO:0000313" key="1">
    <source>
        <dbReference type="EMBL" id="JAH99548.1"/>
    </source>
</evidence>
<dbReference type="EMBL" id="GBXM01009029">
    <property type="protein sequence ID" value="JAH99548.1"/>
    <property type="molecule type" value="Transcribed_RNA"/>
</dbReference>